<dbReference type="InterPro" id="IPR036770">
    <property type="entry name" value="Ankyrin_rpt-contain_sf"/>
</dbReference>
<dbReference type="PANTHER" id="PTHR28112">
    <property type="entry name" value="SRP-INDEPENDENT TARGETING PROTEIN 3"/>
    <property type="match status" value="1"/>
</dbReference>
<dbReference type="GO" id="GO:0045047">
    <property type="term" value="P:protein targeting to ER"/>
    <property type="evidence" value="ECO:0007669"/>
    <property type="project" value="InterPro"/>
</dbReference>
<evidence type="ECO:0000313" key="1">
    <source>
        <dbReference type="EMBL" id="CCI46761.1"/>
    </source>
</evidence>
<gene>
    <name evidence="1" type="ORF">BN9_077160</name>
</gene>
<dbReference type="GO" id="GO:0005783">
    <property type="term" value="C:endoplasmic reticulum"/>
    <property type="evidence" value="ECO:0007669"/>
    <property type="project" value="InterPro"/>
</dbReference>
<dbReference type="OrthoDB" id="18139at2759"/>
<name>A0A024GJ70_9STRA</name>
<dbReference type="InterPro" id="IPR012098">
    <property type="entry name" value="SND3_fun"/>
</dbReference>
<dbReference type="SUPFAM" id="SSF48403">
    <property type="entry name" value="Ankyrin repeat"/>
    <property type="match status" value="1"/>
</dbReference>
<accession>A0A024GJ70</accession>
<comment type="caution">
    <text evidence="1">The sequence shown here is derived from an EMBL/GenBank/DDBJ whole genome shotgun (WGS) entry which is preliminary data.</text>
</comment>
<dbReference type="Gene3D" id="1.25.40.20">
    <property type="entry name" value="Ankyrin repeat-containing domain"/>
    <property type="match status" value="1"/>
</dbReference>
<sequence length="356" mass="39713">MAGKQSPMRIFLMLPMIYLMGRVDFENMLILNSARIAFFSVQTISLLLGLYIRHLIKVRNDRQSIFVPSATSPLDATPNYDQMNETTYFDHENAKVNEFLKQTCIGALISSVIHFKFGVNQVVVIQSVMAPLNLYDNPLVKKYILRSSTIRIWNELLHGETPQQAKEAICGGVAASSSEKKALKDLGPAEAISKTFSLEENADYDALFEVVKDDLNAKTSEDGWTALMVACSSPVDTSQFIKRMVNQGADVLATDNDGWTALHWSAFHGRPEAAETLLKIAETNVIKKLIEMKAIDGRTAESIAEEEGNNEIVDICRAARDRVEADSTEFDEAGSEDITLRQRKYAPIHSRMNDVD</sequence>
<evidence type="ECO:0000313" key="2">
    <source>
        <dbReference type="Proteomes" id="UP000053237"/>
    </source>
</evidence>
<proteinExistence type="predicted"/>
<dbReference type="GO" id="GO:0005739">
    <property type="term" value="C:mitochondrion"/>
    <property type="evidence" value="ECO:0007669"/>
    <property type="project" value="TreeGrafter"/>
</dbReference>
<dbReference type="AlphaFoldDB" id="A0A024GJ70"/>
<dbReference type="Pfam" id="PF12796">
    <property type="entry name" value="Ank_2"/>
    <property type="match status" value="1"/>
</dbReference>
<reference evidence="1 2" key="1">
    <citation type="submission" date="2012-05" db="EMBL/GenBank/DDBJ databases">
        <title>Recombination and specialization in a pathogen metapopulation.</title>
        <authorList>
            <person name="Gardiner A."/>
            <person name="Kemen E."/>
            <person name="Schultz-Larsen T."/>
            <person name="MacLean D."/>
            <person name="Van Oosterhout C."/>
            <person name="Jones J.D.G."/>
        </authorList>
    </citation>
    <scope>NUCLEOTIDE SEQUENCE [LARGE SCALE GENOMIC DNA]</scope>
    <source>
        <strain evidence="1 2">Ac Nc2</strain>
    </source>
</reference>
<dbReference type="EMBL" id="CAIX01000140">
    <property type="protein sequence ID" value="CCI46761.1"/>
    <property type="molecule type" value="Genomic_DNA"/>
</dbReference>
<dbReference type="SMART" id="SM00248">
    <property type="entry name" value="ANK"/>
    <property type="match status" value="3"/>
</dbReference>
<dbReference type="InParanoid" id="A0A024GJ70"/>
<dbReference type="Pfam" id="PF10032">
    <property type="entry name" value="Pho88"/>
    <property type="match status" value="1"/>
</dbReference>
<organism evidence="1 2">
    <name type="scientific">Albugo candida</name>
    <dbReference type="NCBI Taxonomy" id="65357"/>
    <lineage>
        <taxon>Eukaryota</taxon>
        <taxon>Sar</taxon>
        <taxon>Stramenopiles</taxon>
        <taxon>Oomycota</taxon>
        <taxon>Peronosporomycetes</taxon>
        <taxon>Albuginales</taxon>
        <taxon>Albuginaceae</taxon>
        <taxon>Albugo</taxon>
    </lineage>
</organism>
<dbReference type="STRING" id="65357.A0A024GJ70"/>
<protein>
    <submittedName>
        <fullName evidence="1">Uncharacterized protein</fullName>
    </submittedName>
</protein>
<dbReference type="PANTHER" id="PTHR28112:SF1">
    <property type="entry name" value="SRP-INDEPENDENT TARGETING PROTEIN 3"/>
    <property type="match status" value="1"/>
</dbReference>
<keyword evidence="2" id="KW-1185">Reference proteome</keyword>
<dbReference type="InterPro" id="IPR002110">
    <property type="entry name" value="Ankyrin_rpt"/>
</dbReference>
<dbReference type="Proteomes" id="UP000053237">
    <property type="component" value="Unassembled WGS sequence"/>
</dbReference>